<proteinExistence type="predicted"/>
<keyword evidence="2" id="KW-1185">Reference proteome</keyword>
<evidence type="ECO:0000313" key="1">
    <source>
        <dbReference type="EMBL" id="WZN67183.1"/>
    </source>
</evidence>
<dbReference type="AlphaFoldDB" id="A0AAX4PN87"/>
<gene>
    <name evidence="1" type="ORF">HKI87_18g87550</name>
</gene>
<reference evidence="1 2" key="1">
    <citation type="submission" date="2024-03" db="EMBL/GenBank/DDBJ databases">
        <title>Complete genome sequence of the green alga Chloropicon roscoffensis RCC1871.</title>
        <authorList>
            <person name="Lemieux C."/>
            <person name="Pombert J.-F."/>
            <person name="Otis C."/>
            <person name="Turmel M."/>
        </authorList>
    </citation>
    <scope>NUCLEOTIDE SEQUENCE [LARGE SCALE GENOMIC DNA]</scope>
    <source>
        <strain evidence="1 2">RCC1871</strain>
    </source>
</reference>
<protein>
    <submittedName>
        <fullName evidence="1">Uncharacterized protein</fullName>
    </submittedName>
</protein>
<organism evidence="1 2">
    <name type="scientific">Chloropicon roscoffensis</name>
    <dbReference type="NCBI Taxonomy" id="1461544"/>
    <lineage>
        <taxon>Eukaryota</taxon>
        <taxon>Viridiplantae</taxon>
        <taxon>Chlorophyta</taxon>
        <taxon>Chloropicophyceae</taxon>
        <taxon>Chloropicales</taxon>
        <taxon>Chloropicaceae</taxon>
        <taxon>Chloropicon</taxon>
    </lineage>
</organism>
<accession>A0AAX4PN87</accession>
<sequence>MFSCCMRPKRVKEDADNYSFTFNGQRPLIGSPEAKRMTSLLDAKGLSVVATKEILCCREKPEILLFTVIPTFHDEKKNESNVRSVQDLITCLTAKRLKVCLYFLQLKVEHGEKLVDTPVAQFNGETPSQYKQSRGYEPSTPISAAYVFEQCKEVGARVEIDAKNTILMGTGPAGCLVVNMAFAHFTDTSFAAYGSIDSYLPRNFSMYSKFANKSLNRPMFMSNSASPENSPSSWGNETFHDLRSIGLRPSSSCYFSIRSKAESYWDYVSDWIESYVHPLIEGRETLYRQGRRVSWAPEDILEDYIEYDIDSGDENGYEWESDTLHSLVLGF</sequence>
<dbReference type="Proteomes" id="UP001472866">
    <property type="component" value="Chromosome 18"/>
</dbReference>
<evidence type="ECO:0000313" key="2">
    <source>
        <dbReference type="Proteomes" id="UP001472866"/>
    </source>
</evidence>
<name>A0AAX4PN87_9CHLO</name>
<dbReference type="EMBL" id="CP151518">
    <property type="protein sequence ID" value="WZN67183.1"/>
    <property type="molecule type" value="Genomic_DNA"/>
</dbReference>